<feature type="compositionally biased region" description="Polar residues" evidence="1">
    <location>
        <begin position="141"/>
        <end position="155"/>
    </location>
</feature>
<dbReference type="AlphaFoldDB" id="A0AAE8N0E3"/>
<feature type="compositionally biased region" description="Polar residues" evidence="1">
    <location>
        <begin position="58"/>
        <end position="67"/>
    </location>
</feature>
<protein>
    <submittedName>
        <fullName evidence="2">Uncharacterized protein</fullName>
    </submittedName>
</protein>
<name>A0AAE8N0E3_9PEZI</name>
<dbReference type="EMBL" id="ONZQ02000007">
    <property type="protein sequence ID" value="SPO03054.1"/>
    <property type="molecule type" value="Genomic_DNA"/>
</dbReference>
<comment type="caution">
    <text evidence="2">The sequence shown here is derived from an EMBL/GenBank/DDBJ whole genome shotgun (WGS) entry which is preliminary data.</text>
</comment>
<keyword evidence="3" id="KW-1185">Reference proteome</keyword>
<sequence length="161" mass="16607">MAHSDDWRPYTVPYSGGGAVKRSDGTWVPSSVMHSAPTVHAPQQPGSSMEPGMVPSSAMDTSSTAANDSGGYDDGGYTAMGFSSPTAANIYGGEEGPDIPSVPGRDPFAQVVHPRFARERRPGEGIPCQGGNPPAGGCGSAPQNDENTENLQNMQRGKGGE</sequence>
<reference evidence="2" key="1">
    <citation type="submission" date="2018-03" db="EMBL/GenBank/DDBJ databases">
        <authorList>
            <person name="Guldener U."/>
        </authorList>
    </citation>
    <scope>NUCLEOTIDE SEQUENCE</scope>
</reference>
<feature type="region of interest" description="Disordered" evidence="1">
    <location>
        <begin position="1"/>
        <end position="161"/>
    </location>
</feature>
<evidence type="ECO:0000313" key="3">
    <source>
        <dbReference type="Proteomes" id="UP001187682"/>
    </source>
</evidence>
<dbReference type="Proteomes" id="UP001187682">
    <property type="component" value="Unassembled WGS sequence"/>
</dbReference>
<gene>
    <name evidence="2" type="ORF">DNG_05735</name>
</gene>
<accession>A0AAE8N0E3</accession>
<evidence type="ECO:0000313" key="2">
    <source>
        <dbReference type="EMBL" id="SPO03054.1"/>
    </source>
</evidence>
<organism evidence="2 3">
    <name type="scientific">Cephalotrichum gorgonifer</name>
    <dbReference type="NCBI Taxonomy" id="2041049"/>
    <lineage>
        <taxon>Eukaryota</taxon>
        <taxon>Fungi</taxon>
        <taxon>Dikarya</taxon>
        <taxon>Ascomycota</taxon>
        <taxon>Pezizomycotina</taxon>
        <taxon>Sordariomycetes</taxon>
        <taxon>Hypocreomycetidae</taxon>
        <taxon>Microascales</taxon>
        <taxon>Microascaceae</taxon>
        <taxon>Cephalotrichum</taxon>
    </lineage>
</organism>
<proteinExistence type="predicted"/>
<evidence type="ECO:0000256" key="1">
    <source>
        <dbReference type="SAM" id="MobiDB-lite"/>
    </source>
</evidence>